<accession>A0A2M9DBT4</accession>
<name>A0A1U7DKW3_9RHOB</name>
<sequence length="183" mass="19308">MGRPFGYARAMKNARRLLFPLLLSAPLLVPLGSSLLASHMGLGKARPQAVALAGPTGPAAQGAPRARAFTGWKAADPEPESPEDAQPAPGAPSTGEAERSAPRDGMGRGMDLLGEGTRMILRGLLSEVQPLLEDLRGRIDELDAYHPPEVLPNGDILIRRRTAPDHPVPLPGTRTGPNGEVEL</sequence>
<dbReference type="Proteomes" id="UP000187266">
    <property type="component" value="Chromosome"/>
</dbReference>
<organism evidence="2 3">
    <name type="scientific">Brevirhabdus pacifica</name>
    <dbReference type="NCBI Taxonomy" id="1267768"/>
    <lineage>
        <taxon>Bacteria</taxon>
        <taxon>Pseudomonadati</taxon>
        <taxon>Pseudomonadota</taxon>
        <taxon>Alphaproteobacteria</taxon>
        <taxon>Rhodobacterales</taxon>
        <taxon>Paracoccaceae</taxon>
        <taxon>Brevirhabdus</taxon>
    </lineage>
</organism>
<gene>
    <name evidence="2" type="ORF">BV394_13635</name>
</gene>
<proteinExistence type="predicted"/>
<evidence type="ECO:0000313" key="2">
    <source>
        <dbReference type="EMBL" id="APX90630.1"/>
    </source>
</evidence>
<dbReference type="AlphaFoldDB" id="A0A1U7DKW3"/>
<keyword evidence="3" id="KW-1185">Reference proteome</keyword>
<dbReference type="STRING" id="1267768.BV394_13635"/>
<evidence type="ECO:0000313" key="3">
    <source>
        <dbReference type="Proteomes" id="UP000187266"/>
    </source>
</evidence>
<feature type="region of interest" description="Disordered" evidence="1">
    <location>
        <begin position="161"/>
        <end position="183"/>
    </location>
</feature>
<feature type="compositionally biased region" description="Basic and acidic residues" evidence="1">
    <location>
        <begin position="96"/>
        <end position="106"/>
    </location>
</feature>
<feature type="region of interest" description="Disordered" evidence="1">
    <location>
        <begin position="73"/>
        <end position="112"/>
    </location>
</feature>
<dbReference type="OrthoDB" id="7308154at2"/>
<reference evidence="2 3" key="1">
    <citation type="submission" date="2017-01" db="EMBL/GenBank/DDBJ databases">
        <title>Genomic analysis of Xuhuaishuia manganoxidans DY6-4.</title>
        <authorList>
            <person name="Wang X."/>
        </authorList>
    </citation>
    <scope>NUCLEOTIDE SEQUENCE [LARGE SCALE GENOMIC DNA]</scope>
    <source>
        <strain evidence="2 3">DY6-4</strain>
    </source>
</reference>
<protein>
    <submittedName>
        <fullName evidence="2">Uncharacterized protein</fullName>
    </submittedName>
</protein>
<accession>A0A1U7DKW3</accession>
<evidence type="ECO:0000256" key="1">
    <source>
        <dbReference type="SAM" id="MobiDB-lite"/>
    </source>
</evidence>
<dbReference type="EMBL" id="CP019124">
    <property type="protein sequence ID" value="APX90630.1"/>
    <property type="molecule type" value="Genomic_DNA"/>
</dbReference>